<evidence type="ECO:0000313" key="2">
    <source>
        <dbReference type="RefSeq" id="XP_034230216.1"/>
    </source>
</evidence>
<dbReference type="RefSeq" id="XP_034230216.1">
    <property type="nucleotide sequence ID" value="XM_034374325.1"/>
</dbReference>
<dbReference type="Proteomes" id="UP000515158">
    <property type="component" value="Unplaced"/>
</dbReference>
<protein>
    <submittedName>
        <fullName evidence="2">Uncharacterized protein LOC117639017</fullName>
    </submittedName>
</protein>
<keyword evidence="1" id="KW-1185">Reference proteome</keyword>
<gene>
    <name evidence="2" type="primary">LOC117639017</name>
</gene>
<proteinExistence type="predicted"/>
<organism evidence="2">
    <name type="scientific">Thrips palmi</name>
    <name type="common">Melon thrips</name>
    <dbReference type="NCBI Taxonomy" id="161013"/>
    <lineage>
        <taxon>Eukaryota</taxon>
        <taxon>Metazoa</taxon>
        <taxon>Ecdysozoa</taxon>
        <taxon>Arthropoda</taxon>
        <taxon>Hexapoda</taxon>
        <taxon>Insecta</taxon>
        <taxon>Pterygota</taxon>
        <taxon>Neoptera</taxon>
        <taxon>Paraneoptera</taxon>
        <taxon>Thysanoptera</taxon>
        <taxon>Terebrantia</taxon>
        <taxon>Thripoidea</taxon>
        <taxon>Thripidae</taxon>
        <taxon>Thrips</taxon>
    </lineage>
</organism>
<name>A0A6P8Y2G7_THRPL</name>
<dbReference type="KEGG" id="tpal:117639017"/>
<reference evidence="2" key="1">
    <citation type="submission" date="2025-08" db="UniProtKB">
        <authorList>
            <consortium name="RefSeq"/>
        </authorList>
    </citation>
    <scope>IDENTIFICATION</scope>
    <source>
        <tissue evidence="2">Total insect</tissue>
    </source>
</reference>
<accession>A0A6P8Y2G7</accession>
<dbReference type="InParanoid" id="A0A6P8Y2G7"/>
<dbReference type="AlphaFoldDB" id="A0A6P8Y2G7"/>
<dbReference type="GeneID" id="117639017"/>
<evidence type="ECO:0000313" key="1">
    <source>
        <dbReference type="Proteomes" id="UP000515158"/>
    </source>
</evidence>
<sequence>MEGKSLEQVITENGDGDGDILAALDKYFETSFMPPRSELTKDAINILLTKVRQRPELFVPWVVKCFDDFNSNEEIERVWLDYCKELSQLWRACLDDDETYEVHSRDICRIFISLGEKGEPLSSTLFNTCASKFLELIDSSNVQTGLSSLTVLTTLCRFSEHSKIARTFELWAYQLNKLAERAISLPVEAQINVYMILIKSICSKEDAVAKASLWFDQWPKIQRTILDYYPDKIAEGCGEFLQELMCLSEATRNPTIPITEPGLDCAQLEPVTRHKKTDEPITGSLCDVPILSENSGKEKRLKDSAFDRTFDTSYHFTEQPKRVGKEHSKERLYADPVAHSTGVEESIADPVAHSTGIEKSIDFLSDVTDDPDNISKLSKNEAAPRFTLRNNLSFLHLPKPTTQIGDDLALPVEPRKHQRCFNYINGNWCFRFKKYSEVSSKERWPSFKWNSSRK</sequence>